<reference evidence="3 4" key="1">
    <citation type="submission" date="2016-01" db="EMBL/GenBank/DDBJ databases">
        <authorList>
            <person name="Oliw E.H."/>
        </authorList>
    </citation>
    <scope>NUCLEOTIDE SEQUENCE [LARGE SCALE GENOMIC DNA]</scope>
    <source>
        <strain evidence="3">LMG 27134</strain>
    </source>
</reference>
<dbReference type="Proteomes" id="UP000054683">
    <property type="component" value="Unassembled WGS sequence"/>
</dbReference>
<dbReference type="SUPFAM" id="SSF47413">
    <property type="entry name" value="lambda repressor-like DNA-binding domains"/>
    <property type="match status" value="1"/>
</dbReference>
<dbReference type="InterPro" id="IPR010982">
    <property type="entry name" value="Lambda_DNA-bd_dom_sf"/>
</dbReference>
<feature type="region of interest" description="Disordered" evidence="1">
    <location>
        <begin position="96"/>
        <end position="143"/>
    </location>
</feature>
<gene>
    <name evidence="3" type="ORF">AWB69_05238</name>
</gene>
<dbReference type="CDD" id="cd00093">
    <property type="entry name" value="HTH_XRE"/>
    <property type="match status" value="1"/>
</dbReference>
<protein>
    <submittedName>
        <fullName evidence="3">XRE family transcriptional regulator</fullName>
    </submittedName>
</protein>
<evidence type="ECO:0000259" key="2">
    <source>
        <dbReference type="Pfam" id="PF13744"/>
    </source>
</evidence>
<dbReference type="GO" id="GO:0003677">
    <property type="term" value="F:DNA binding"/>
    <property type="evidence" value="ECO:0007669"/>
    <property type="project" value="InterPro"/>
</dbReference>
<organism evidence="3 4">
    <name type="scientific">Caballeronia udeis</name>
    <dbReference type="NCBI Taxonomy" id="1232866"/>
    <lineage>
        <taxon>Bacteria</taxon>
        <taxon>Pseudomonadati</taxon>
        <taxon>Pseudomonadota</taxon>
        <taxon>Betaproteobacteria</taxon>
        <taxon>Burkholderiales</taxon>
        <taxon>Burkholderiaceae</taxon>
        <taxon>Caballeronia</taxon>
    </lineage>
</organism>
<dbReference type="AlphaFoldDB" id="A0A158I3M4"/>
<dbReference type="InterPro" id="IPR039554">
    <property type="entry name" value="HigA2-like_HTH"/>
</dbReference>
<name>A0A158I3M4_9BURK</name>
<sequence>MSNQTFLSVWDAIEDTPEQAENMKLRSVLMMAIKDHIVRAEMSQAQAATCFGVTQPRVSDLMRGKINLFALDALVNMAAAANMRIEIRVLDAPVKRSAGTKSVKTAAGGKHAATAKKPAADKPATKAPARRNKSGVKADAHAH</sequence>
<proteinExistence type="predicted"/>
<dbReference type="InterPro" id="IPR001387">
    <property type="entry name" value="Cro/C1-type_HTH"/>
</dbReference>
<dbReference type="Gene3D" id="1.10.260.40">
    <property type="entry name" value="lambda repressor-like DNA-binding domains"/>
    <property type="match status" value="1"/>
</dbReference>
<dbReference type="EMBL" id="FCOK02000040">
    <property type="protein sequence ID" value="SAL51188.1"/>
    <property type="molecule type" value="Genomic_DNA"/>
</dbReference>
<evidence type="ECO:0000313" key="3">
    <source>
        <dbReference type="EMBL" id="SAL51188.1"/>
    </source>
</evidence>
<feature type="domain" description="HigA2-like helix-turn-helix" evidence="2">
    <location>
        <begin position="14"/>
        <end position="89"/>
    </location>
</feature>
<evidence type="ECO:0000256" key="1">
    <source>
        <dbReference type="SAM" id="MobiDB-lite"/>
    </source>
</evidence>
<evidence type="ECO:0000313" key="4">
    <source>
        <dbReference type="Proteomes" id="UP000054683"/>
    </source>
</evidence>
<accession>A0A158I3M4</accession>
<feature type="compositionally biased region" description="Low complexity" evidence="1">
    <location>
        <begin position="104"/>
        <end position="117"/>
    </location>
</feature>
<dbReference type="OrthoDB" id="129377at2"/>
<dbReference type="Pfam" id="PF13744">
    <property type="entry name" value="HTH_37"/>
    <property type="match status" value="1"/>
</dbReference>